<keyword evidence="1" id="KW-0812">Transmembrane</keyword>
<keyword evidence="1" id="KW-0472">Membrane</keyword>
<evidence type="ECO:0000313" key="3">
    <source>
        <dbReference type="Proteomes" id="UP000178129"/>
    </source>
</evidence>
<name>A0A1E1JQ76_9HELO</name>
<protein>
    <submittedName>
        <fullName evidence="2">Uncharacterized protein</fullName>
    </submittedName>
</protein>
<gene>
    <name evidence="2" type="ORF">RCO7_00921</name>
</gene>
<dbReference type="Proteomes" id="UP000178129">
    <property type="component" value="Unassembled WGS sequence"/>
</dbReference>
<dbReference type="EMBL" id="FJUW01000001">
    <property type="protein sequence ID" value="CZS87945.1"/>
    <property type="molecule type" value="Genomic_DNA"/>
</dbReference>
<dbReference type="InParanoid" id="A0A1E1JQ76"/>
<proteinExistence type="predicted"/>
<reference evidence="3" key="1">
    <citation type="submission" date="2016-03" db="EMBL/GenBank/DDBJ databases">
        <authorList>
            <person name="Ploux O."/>
        </authorList>
    </citation>
    <scope>NUCLEOTIDE SEQUENCE [LARGE SCALE GENOMIC DNA]</scope>
    <source>
        <strain evidence="3">UK7</strain>
    </source>
</reference>
<comment type="caution">
    <text evidence="2">The sequence shown here is derived from an EMBL/GenBank/DDBJ whole genome shotgun (WGS) entry which is preliminary data.</text>
</comment>
<accession>A0A1E1JQ76</accession>
<feature type="transmembrane region" description="Helical" evidence="1">
    <location>
        <begin position="131"/>
        <end position="154"/>
    </location>
</feature>
<organism evidence="2 3">
    <name type="scientific">Rhynchosporium graminicola</name>
    <dbReference type="NCBI Taxonomy" id="2792576"/>
    <lineage>
        <taxon>Eukaryota</taxon>
        <taxon>Fungi</taxon>
        <taxon>Dikarya</taxon>
        <taxon>Ascomycota</taxon>
        <taxon>Pezizomycotina</taxon>
        <taxon>Leotiomycetes</taxon>
        <taxon>Helotiales</taxon>
        <taxon>Ploettnerulaceae</taxon>
        <taxon>Rhynchosporium</taxon>
    </lineage>
</organism>
<sequence>MACYRAKFTPSGIACCNSSITQFKCEPSENNPPTCIEGTVQCSEATGGGCCPSASECSPNGCIHVASASILNPTATSNVDPETGIPTATRNSQSHEASPISTVTVVQQPAATQTLAKSGEVMEAKGTRESIVMTLCVPYSTAYLLVIVAALMGLL</sequence>
<keyword evidence="1" id="KW-1133">Transmembrane helix</keyword>
<evidence type="ECO:0000256" key="1">
    <source>
        <dbReference type="SAM" id="Phobius"/>
    </source>
</evidence>
<keyword evidence="3" id="KW-1185">Reference proteome</keyword>
<evidence type="ECO:0000313" key="2">
    <source>
        <dbReference type="EMBL" id="CZS87945.1"/>
    </source>
</evidence>
<dbReference type="AlphaFoldDB" id="A0A1E1JQ76"/>